<dbReference type="Proteomes" id="UP000238312">
    <property type="component" value="Unassembled WGS sequence"/>
</dbReference>
<feature type="region of interest" description="Disordered" evidence="1">
    <location>
        <begin position="83"/>
        <end position="106"/>
    </location>
</feature>
<gene>
    <name evidence="2" type="ORF">B0I32_113211</name>
</gene>
<reference evidence="2 3" key="1">
    <citation type="submission" date="2018-03" db="EMBL/GenBank/DDBJ databases">
        <title>Genomic Encyclopedia of Type Strains, Phase III (KMG-III): the genomes of soil and plant-associated and newly described type strains.</title>
        <authorList>
            <person name="Whitman W."/>
        </authorList>
    </citation>
    <scope>NUCLEOTIDE SEQUENCE [LARGE SCALE GENOMIC DNA]</scope>
    <source>
        <strain evidence="2 3">CGMCC 4.7104</strain>
    </source>
</reference>
<dbReference type="RefSeq" id="WP_181307902.1">
    <property type="nucleotide sequence ID" value="NZ_PVNG01000013.1"/>
</dbReference>
<proteinExistence type="predicted"/>
<evidence type="ECO:0000256" key="1">
    <source>
        <dbReference type="SAM" id="MobiDB-lite"/>
    </source>
</evidence>
<sequence length="106" mass="11439">MNDQAAKPRADLAAAIDGCAAWRRAVDAVPRELFLGDALYRDGAEGWAPVRRSEMSRAEWLALAYSDRTWVTQVAGVMAGDAAPVPVPVERPTSSSTQPSLVVRML</sequence>
<comment type="caution">
    <text evidence="2">The sequence shown here is derived from an EMBL/GenBank/DDBJ whole genome shotgun (WGS) entry which is preliminary data.</text>
</comment>
<dbReference type="EMBL" id="PVNG01000013">
    <property type="protein sequence ID" value="PRX62257.1"/>
    <property type="molecule type" value="Genomic_DNA"/>
</dbReference>
<dbReference type="AlphaFoldDB" id="A0A2T0MU75"/>
<organism evidence="2 3">
    <name type="scientific">Nonomuraea fuscirosea</name>
    <dbReference type="NCBI Taxonomy" id="1291556"/>
    <lineage>
        <taxon>Bacteria</taxon>
        <taxon>Bacillati</taxon>
        <taxon>Actinomycetota</taxon>
        <taxon>Actinomycetes</taxon>
        <taxon>Streptosporangiales</taxon>
        <taxon>Streptosporangiaceae</taxon>
        <taxon>Nonomuraea</taxon>
    </lineage>
</organism>
<accession>A0A2T0MU75</accession>
<protein>
    <submittedName>
        <fullName evidence="2">Uncharacterized protein</fullName>
    </submittedName>
</protein>
<evidence type="ECO:0000313" key="3">
    <source>
        <dbReference type="Proteomes" id="UP000238312"/>
    </source>
</evidence>
<evidence type="ECO:0000313" key="2">
    <source>
        <dbReference type="EMBL" id="PRX62257.1"/>
    </source>
</evidence>
<name>A0A2T0MU75_9ACTN</name>
<keyword evidence="3" id="KW-1185">Reference proteome</keyword>